<reference evidence="4 5" key="1">
    <citation type="journal article" date="2021" name="bioRxiv">
        <title>Unique metabolic strategies in Hadean analogues reveal hints for primordial physiology.</title>
        <authorList>
            <person name="Nobu M.K."/>
            <person name="Nakai R."/>
            <person name="Tamazawa S."/>
            <person name="Mori H."/>
            <person name="Toyoda A."/>
            <person name="Ijiri A."/>
            <person name="Suzuki S."/>
            <person name="Kurokawa K."/>
            <person name="Kamagata Y."/>
            <person name="Tamaki H."/>
        </authorList>
    </citation>
    <scope>NUCLEOTIDE SEQUENCE [LARGE SCALE GENOMIC DNA]</scope>
    <source>
        <strain evidence="4">BS525</strain>
    </source>
</reference>
<dbReference type="GO" id="GO:0006402">
    <property type="term" value="P:mRNA catabolic process"/>
    <property type="evidence" value="ECO:0007669"/>
    <property type="project" value="TreeGrafter"/>
</dbReference>
<keyword evidence="3" id="KW-0540">Nuclease</keyword>
<dbReference type="EC" id="3.1.-.-" evidence="3"/>
<dbReference type="PANTHER" id="PTHR33988">
    <property type="entry name" value="ENDORIBONUCLEASE MAZF-RELATED"/>
    <property type="match status" value="1"/>
</dbReference>
<accession>A0A9E2F1Q7</accession>
<dbReference type="GO" id="GO:0003677">
    <property type="term" value="F:DNA binding"/>
    <property type="evidence" value="ECO:0007669"/>
    <property type="project" value="InterPro"/>
</dbReference>
<dbReference type="AlphaFoldDB" id="A0A9E2F1Q7"/>
<name>A0A9E2F1Q7_PSYF1</name>
<evidence type="ECO:0000256" key="2">
    <source>
        <dbReference type="ARBA" id="ARBA00022649"/>
    </source>
</evidence>
<evidence type="ECO:0000313" key="5">
    <source>
        <dbReference type="Proteomes" id="UP000811545"/>
    </source>
</evidence>
<comment type="similarity">
    <text evidence="1 3">Belongs to the PemK/MazF family.</text>
</comment>
<evidence type="ECO:0000313" key="4">
    <source>
        <dbReference type="EMBL" id="MBT9145709.1"/>
    </source>
</evidence>
<organism evidence="4 5">
    <name type="scientific">Psychracetigena formicireducens</name>
    <dbReference type="NCBI Taxonomy" id="2986056"/>
    <lineage>
        <taxon>Bacteria</taxon>
        <taxon>Bacillati</taxon>
        <taxon>Candidatus Lithacetigenota</taxon>
        <taxon>Candidatus Psychracetigena</taxon>
    </lineage>
</organism>
<keyword evidence="2" id="KW-1277">Toxin-antitoxin system</keyword>
<dbReference type="PIRSF" id="PIRSF033490">
    <property type="entry name" value="MazF"/>
    <property type="match status" value="1"/>
</dbReference>
<keyword evidence="3 4" id="KW-0378">Hydrolase</keyword>
<protein>
    <recommendedName>
        <fullName evidence="3">mRNA interferase</fullName>
        <ecNumber evidence="3">3.1.-.-</ecNumber>
    </recommendedName>
</protein>
<gene>
    <name evidence="4" type="primary">mazF9</name>
    <name evidence="4" type="ORF">DDT42_01584</name>
</gene>
<dbReference type="EMBL" id="QLTW01000151">
    <property type="protein sequence ID" value="MBT9145709.1"/>
    <property type="molecule type" value="Genomic_DNA"/>
</dbReference>
<comment type="caution">
    <text evidence="4">The sequence shown here is derived from an EMBL/GenBank/DDBJ whole genome shotgun (WGS) entry which is preliminary data.</text>
</comment>
<evidence type="ECO:0000256" key="1">
    <source>
        <dbReference type="ARBA" id="ARBA00007521"/>
    </source>
</evidence>
<sequence length="114" mass="12428">MGIPSRGEIWTVNLNPVKGHEQAGFRPGLVISVDTFNHGPAGLVVIIPITTKEKRIPFHVGVNPSEAGVSKKSFIKCEDVRSVSTERLSKCLGKVSPETLRAIEDRLKILLDLS</sequence>
<dbReference type="GO" id="GO:0016787">
    <property type="term" value="F:hydrolase activity"/>
    <property type="evidence" value="ECO:0007669"/>
    <property type="project" value="UniProtKB-KW"/>
</dbReference>
<dbReference type="Gene3D" id="2.30.30.110">
    <property type="match status" value="1"/>
</dbReference>
<proteinExistence type="inferred from homology"/>
<dbReference type="PANTHER" id="PTHR33988:SF1">
    <property type="entry name" value="ENDORIBONUCLEASE MAZF7-RELATED"/>
    <property type="match status" value="1"/>
</dbReference>
<dbReference type="InterPro" id="IPR003477">
    <property type="entry name" value="PemK-like"/>
</dbReference>
<dbReference type="Proteomes" id="UP000811545">
    <property type="component" value="Unassembled WGS sequence"/>
</dbReference>
<dbReference type="GO" id="GO:0004521">
    <property type="term" value="F:RNA endonuclease activity"/>
    <property type="evidence" value="ECO:0007669"/>
    <property type="project" value="TreeGrafter"/>
</dbReference>
<dbReference type="SUPFAM" id="SSF50118">
    <property type="entry name" value="Cell growth inhibitor/plasmid maintenance toxic component"/>
    <property type="match status" value="1"/>
</dbReference>
<dbReference type="InterPro" id="IPR011067">
    <property type="entry name" value="Plasmid_toxin/cell-grow_inhib"/>
</dbReference>
<dbReference type="GO" id="GO:0016075">
    <property type="term" value="P:rRNA catabolic process"/>
    <property type="evidence" value="ECO:0007669"/>
    <property type="project" value="TreeGrafter"/>
</dbReference>
<comment type="function">
    <text evidence="3">Toxic component of a type II toxin-antitoxin (TA) system.</text>
</comment>
<keyword evidence="3" id="KW-0255">Endonuclease</keyword>
<dbReference type="Pfam" id="PF02452">
    <property type="entry name" value="PemK_toxin"/>
    <property type="match status" value="1"/>
</dbReference>
<evidence type="ECO:0000256" key="3">
    <source>
        <dbReference type="PIRNR" id="PIRNR033490"/>
    </source>
</evidence>